<dbReference type="GO" id="GO:0008253">
    <property type="term" value="F:5'-nucleotidase activity"/>
    <property type="evidence" value="ECO:0007669"/>
    <property type="project" value="TreeGrafter"/>
</dbReference>
<organism evidence="4 5">
    <name type="scientific">Vulgatibacter incomptus</name>
    <dbReference type="NCBI Taxonomy" id="1391653"/>
    <lineage>
        <taxon>Bacteria</taxon>
        <taxon>Pseudomonadati</taxon>
        <taxon>Myxococcota</taxon>
        <taxon>Myxococcia</taxon>
        <taxon>Myxococcales</taxon>
        <taxon>Cystobacterineae</taxon>
        <taxon>Vulgatibacteraceae</taxon>
        <taxon>Vulgatibacter</taxon>
    </lineage>
</organism>
<reference evidence="4 5" key="1">
    <citation type="submission" date="2015-08" db="EMBL/GenBank/DDBJ databases">
        <authorList>
            <person name="Babu N.S."/>
            <person name="Beckwith C.J."/>
            <person name="Beseler K.G."/>
            <person name="Brison A."/>
            <person name="Carone J.V."/>
            <person name="Caskin T.P."/>
            <person name="Diamond M."/>
            <person name="Durham M.E."/>
            <person name="Foxe J.M."/>
            <person name="Go M."/>
            <person name="Henderson B.A."/>
            <person name="Jones I.B."/>
            <person name="McGettigan J.A."/>
            <person name="Micheletti S.J."/>
            <person name="Nasrallah M.E."/>
            <person name="Ortiz D."/>
            <person name="Piller C.R."/>
            <person name="Privatt S.R."/>
            <person name="Schneider S.L."/>
            <person name="Sharp S."/>
            <person name="Smith T.C."/>
            <person name="Stanton J.D."/>
            <person name="Ullery H.E."/>
            <person name="Wilson R.J."/>
            <person name="Serrano M.G."/>
            <person name="Buck G."/>
            <person name="Lee V."/>
            <person name="Wang Y."/>
            <person name="Carvalho R."/>
            <person name="Voegtly L."/>
            <person name="Shi R."/>
            <person name="Duckworth R."/>
            <person name="Johnson A."/>
            <person name="Loviza R."/>
            <person name="Walstead R."/>
            <person name="Shah Z."/>
            <person name="Kiflezghi M."/>
            <person name="Wade K."/>
            <person name="Ball S.L."/>
            <person name="Bradley K.W."/>
            <person name="Asai D.J."/>
            <person name="Bowman C.A."/>
            <person name="Russell D.A."/>
            <person name="Pope W.H."/>
            <person name="Jacobs-Sera D."/>
            <person name="Hendrix R.W."/>
            <person name="Hatfull G.F."/>
        </authorList>
    </citation>
    <scope>NUCLEOTIDE SEQUENCE [LARGE SCALE GENOMIC DNA]</scope>
    <source>
        <strain evidence="4 5">DSM 27710</strain>
    </source>
</reference>
<keyword evidence="1" id="KW-0378">Hydrolase</keyword>
<dbReference type="EMBL" id="CP012332">
    <property type="protein sequence ID" value="AKU91212.1"/>
    <property type="molecule type" value="Genomic_DNA"/>
</dbReference>
<dbReference type="InterPro" id="IPR006179">
    <property type="entry name" value="5_nucleotidase/apyrase"/>
</dbReference>
<dbReference type="Gene3D" id="3.60.21.10">
    <property type="match status" value="1"/>
</dbReference>
<evidence type="ECO:0000313" key="5">
    <source>
        <dbReference type="Proteomes" id="UP000055590"/>
    </source>
</evidence>
<dbReference type="Gene3D" id="3.90.780.10">
    <property type="entry name" value="5'-Nucleotidase, C-terminal domain"/>
    <property type="match status" value="1"/>
</dbReference>
<dbReference type="OrthoDB" id="9803927at2"/>
<dbReference type="GO" id="GO:0030288">
    <property type="term" value="C:outer membrane-bounded periplasmic space"/>
    <property type="evidence" value="ECO:0007669"/>
    <property type="project" value="TreeGrafter"/>
</dbReference>
<dbReference type="RefSeq" id="WP_157370561.1">
    <property type="nucleotide sequence ID" value="NZ_CP012332.1"/>
</dbReference>
<dbReference type="GO" id="GO:0008768">
    <property type="term" value="F:UDP-sugar diphosphatase activity"/>
    <property type="evidence" value="ECO:0007669"/>
    <property type="project" value="TreeGrafter"/>
</dbReference>
<feature type="signal peptide" evidence="1">
    <location>
        <begin position="1"/>
        <end position="19"/>
    </location>
</feature>
<keyword evidence="1" id="KW-0732">Signal</keyword>
<dbReference type="PROSITE" id="PS51257">
    <property type="entry name" value="PROKAR_LIPOPROTEIN"/>
    <property type="match status" value="1"/>
</dbReference>
<dbReference type="PANTHER" id="PTHR11575">
    <property type="entry name" value="5'-NUCLEOTIDASE-RELATED"/>
    <property type="match status" value="1"/>
</dbReference>
<accession>A0A0K1PCJ0</accession>
<dbReference type="SUPFAM" id="SSF55816">
    <property type="entry name" value="5'-nucleotidase (syn. UDP-sugar hydrolase), C-terminal domain"/>
    <property type="match status" value="1"/>
</dbReference>
<proteinExistence type="inferred from homology"/>
<dbReference type="AlphaFoldDB" id="A0A0K1PCJ0"/>
<dbReference type="SUPFAM" id="SSF56300">
    <property type="entry name" value="Metallo-dependent phosphatases"/>
    <property type="match status" value="1"/>
</dbReference>
<dbReference type="GO" id="GO:0000166">
    <property type="term" value="F:nucleotide binding"/>
    <property type="evidence" value="ECO:0007669"/>
    <property type="project" value="UniProtKB-KW"/>
</dbReference>
<protein>
    <submittedName>
        <fullName evidence="4">Alkaline phosphatase</fullName>
    </submittedName>
</protein>
<feature type="region of interest" description="Disordered" evidence="2">
    <location>
        <begin position="611"/>
        <end position="637"/>
    </location>
</feature>
<evidence type="ECO:0000313" key="4">
    <source>
        <dbReference type="EMBL" id="AKU91212.1"/>
    </source>
</evidence>
<evidence type="ECO:0000256" key="1">
    <source>
        <dbReference type="RuleBase" id="RU362119"/>
    </source>
</evidence>
<dbReference type="PANTHER" id="PTHR11575:SF24">
    <property type="entry name" value="5'-NUCLEOTIDASE"/>
    <property type="match status" value="1"/>
</dbReference>
<gene>
    <name evidence="4" type="ORF">AKJ08_1599</name>
</gene>
<dbReference type="Pfam" id="PF02872">
    <property type="entry name" value="5_nucleotid_C"/>
    <property type="match status" value="1"/>
</dbReference>
<dbReference type="KEGG" id="vin:AKJ08_1599"/>
<dbReference type="InterPro" id="IPR029052">
    <property type="entry name" value="Metallo-depent_PP-like"/>
</dbReference>
<dbReference type="InterPro" id="IPR008334">
    <property type="entry name" value="5'-Nucleotdase_C"/>
</dbReference>
<dbReference type="GO" id="GO:0009166">
    <property type="term" value="P:nucleotide catabolic process"/>
    <property type="evidence" value="ECO:0007669"/>
    <property type="project" value="InterPro"/>
</dbReference>
<dbReference type="STRING" id="1391653.AKJ08_1599"/>
<feature type="chain" id="PRO_5005392899" evidence="1">
    <location>
        <begin position="20"/>
        <end position="637"/>
    </location>
</feature>
<evidence type="ECO:0000259" key="3">
    <source>
        <dbReference type="Pfam" id="PF02872"/>
    </source>
</evidence>
<comment type="similarity">
    <text evidence="1">Belongs to the 5'-nucleotidase family.</text>
</comment>
<name>A0A0K1PCJ0_9BACT</name>
<keyword evidence="5" id="KW-1185">Reference proteome</keyword>
<sequence>MRWLLVSAALLLAGCAARSAVRPEEGGFSTRPAERRLVLLHASDMESELVAGDGATHGGIGRFAALSRALSSGPEPTVFLAAGDLFMPAPALQLELEGENVVALANNRIGLRATALGNHELDRGESFLAEMVAKAGYPILTSTVDFDDGPMAALAVRVPQGEPSPWLELHPGRILPRGKLCAGRLVVRGETPVCSGITLGVVGATTETLASIASTALASRSVSDFPSIVRRVQAQVDALGAEGVDIVVLLSHLQDVRREIALVEAGLTGVDVIVGGGGDDRLAERTHRLLPGQEPSPVCKGEPTCYPLVRRARDGKPVLIVATDGQYQYLGRLGLSFDDQGVLVGYDDASRPWPSDDRSLRELGAAPASPAGALEARVRDALEPLGEVVARSDRYLDGDRENVRNRETNLGNLSADSIAWAARAAGAEEVTFGLRNGGGIRSSIGVVDHDSFERRGGLVRVLDVQAALRFDNPIVVVTATHRALKETFEAALRGVGTGRGHFPQVSGELFLAYDPDGTEQGQDAGLHPGSRVRTLSVDSGGAVIEVVRDGILLDPDATISFATLDYLARGGDGWFPTTAESLAIRTVPAQLREQHALRAFLLHLDEAGEWEGGKSYADPDPARPETFGRIRPLKRPQ</sequence>
<dbReference type="PRINTS" id="PR01607">
    <property type="entry name" value="APYRASEFAMLY"/>
</dbReference>
<dbReference type="InterPro" id="IPR036907">
    <property type="entry name" value="5'-Nucleotdase_C_sf"/>
</dbReference>
<dbReference type="Proteomes" id="UP000055590">
    <property type="component" value="Chromosome"/>
</dbReference>
<evidence type="ECO:0000256" key="2">
    <source>
        <dbReference type="SAM" id="MobiDB-lite"/>
    </source>
</evidence>
<keyword evidence="1" id="KW-0547">Nucleotide-binding</keyword>
<feature type="domain" description="5'-Nucleotidase C-terminal" evidence="3">
    <location>
        <begin position="388"/>
        <end position="577"/>
    </location>
</feature>